<dbReference type="Pfam" id="PF07690">
    <property type="entry name" value="MFS_1"/>
    <property type="match status" value="1"/>
</dbReference>
<dbReference type="GO" id="GO:0022857">
    <property type="term" value="F:transmembrane transporter activity"/>
    <property type="evidence" value="ECO:0007669"/>
    <property type="project" value="InterPro"/>
</dbReference>
<evidence type="ECO:0000313" key="10">
    <source>
        <dbReference type="EnsemblFungi" id="PTTG_02245-t43_1-p1"/>
    </source>
</evidence>
<reference evidence="10 11" key="3">
    <citation type="journal article" date="2017" name="G3 (Bethesda)">
        <title>Comparative analysis highlights variable genome content of wheat rusts and divergence of the mating loci.</title>
        <authorList>
            <person name="Cuomo C.A."/>
            <person name="Bakkeren G."/>
            <person name="Khalil H.B."/>
            <person name="Panwar V."/>
            <person name="Joly D."/>
            <person name="Linning R."/>
            <person name="Sakthikumar S."/>
            <person name="Song X."/>
            <person name="Adiconis X."/>
            <person name="Fan L."/>
            <person name="Goldberg J.M."/>
            <person name="Levin J.Z."/>
            <person name="Young S."/>
            <person name="Zeng Q."/>
            <person name="Anikster Y."/>
            <person name="Bruce M."/>
            <person name="Wang M."/>
            <person name="Yin C."/>
            <person name="McCallum B."/>
            <person name="Szabo L.J."/>
            <person name="Hulbert S."/>
            <person name="Chen X."/>
            <person name="Fellers J.P."/>
        </authorList>
    </citation>
    <scope>NUCLEOTIDE SEQUENCE</scope>
    <source>
        <strain evidence="10">isolate 1-1 / race 1 (BBBD)</strain>
        <strain evidence="11">Isolate 1-1 / race 1 (BBBD)</strain>
    </source>
</reference>
<dbReference type="PROSITE" id="PS50850">
    <property type="entry name" value="MFS"/>
    <property type="match status" value="1"/>
</dbReference>
<accession>A0A180GHY2</accession>
<dbReference type="FunFam" id="1.20.1250.20:FF:001482">
    <property type="entry name" value="Uncharacterized protein"/>
    <property type="match status" value="1"/>
</dbReference>
<dbReference type="PANTHER" id="PTHR43791">
    <property type="entry name" value="PERMEASE-RELATED"/>
    <property type="match status" value="1"/>
</dbReference>
<dbReference type="EMBL" id="ADAS02000065">
    <property type="protein sequence ID" value="OAV92356.1"/>
    <property type="molecule type" value="Genomic_DNA"/>
</dbReference>
<dbReference type="GO" id="GO:0016020">
    <property type="term" value="C:membrane"/>
    <property type="evidence" value="ECO:0007669"/>
    <property type="project" value="UniProtKB-SubCell"/>
</dbReference>
<evidence type="ECO:0000313" key="9">
    <source>
        <dbReference type="EMBL" id="OAV92356.1"/>
    </source>
</evidence>
<feature type="transmembrane region" description="Helical" evidence="7">
    <location>
        <begin position="81"/>
        <end position="99"/>
    </location>
</feature>
<feature type="region of interest" description="Disordered" evidence="6">
    <location>
        <begin position="1"/>
        <end position="26"/>
    </location>
</feature>
<evidence type="ECO:0000313" key="11">
    <source>
        <dbReference type="Proteomes" id="UP000005240"/>
    </source>
</evidence>
<reference evidence="9" key="1">
    <citation type="submission" date="2009-11" db="EMBL/GenBank/DDBJ databases">
        <authorList>
            <consortium name="The Broad Institute Genome Sequencing Platform"/>
            <person name="Ward D."/>
            <person name="Feldgarden M."/>
            <person name="Earl A."/>
            <person name="Young S.K."/>
            <person name="Zeng Q."/>
            <person name="Koehrsen M."/>
            <person name="Alvarado L."/>
            <person name="Berlin A."/>
            <person name="Bochicchio J."/>
            <person name="Borenstein D."/>
            <person name="Chapman S.B."/>
            <person name="Chen Z."/>
            <person name="Engels R."/>
            <person name="Freedman E."/>
            <person name="Gellesch M."/>
            <person name="Goldberg J."/>
            <person name="Griggs A."/>
            <person name="Gujja S."/>
            <person name="Heilman E."/>
            <person name="Heiman D."/>
            <person name="Hepburn T."/>
            <person name="Howarth C."/>
            <person name="Jen D."/>
            <person name="Larson L."/>
            <person name="Lewis B."/>
            <person name="Mehta T."/>
            <person name="Park D."/>
            <person name="Pearson M."/>
            <person name="Roberts A."/>
            <person name="Saif S."/>
            <person name="Shea T."/>
            <person name="Shenoy N."/>
            <person name="Sisk P."/>
            <person name="Stolte C."/>
            <person name="Sykes S."/>
            <person name="Thomson T."/>
            <person name="Walk T."/>
            <person name="White J."/>
            <person name="Yandava C."/>
            <person name="Izard J."/>
            <person name="Baranova O.V."/>
            <person name="Blanton J.M."/>
            <person name="Tanner A.C."/>
            <person name="Dewhirst F.E."/>
            <person name="Haas B."/>
            <person name="Nusbaum C."/>
            <person name="Birren B."/>
        </authorList>
    </citation>
    <scope>NUCLEOTIDE SEQUENCE [LARGE SCALE GENOMIC DNA]</scope>
    <source>
        <strain evidence="9">1-1 BBBD Race 1</strain>
    </source>
</reference>
<evidence type="ECO:0000256" key="2">
    <source>
        <dbReference type="ARBA" id="ARBA00022448"/>
    </source>
</evidence>
<dbReference type="VEuPathDB" id="FungiDB:PTTG_02245"/>
<organism evidence="9">
    <name type="scientific">Puccinia triticina (isolate 1-1 / race 1 (BBBD))</name>
    <name type="common">Brown leaf rust fungus</name>
    <dbReference type="NCBI Taxonomy" id="630390"/>
    <lineage>
        <taxon>Eukaryota</taxon>
        <taxon>Fungi</taxon>
        <taxon>Dikarya</taxon>
        <taxon>Basidiomycota</taxon>
        <taxon>Pucciniomycotina</taxon>
        <taxon>Pucciniomycetes</taxon>
        <taxon>Pucciniales</taxon>
        <taxon>Pucciniaceae</taxon>
        <taxon>Puccinia</taxon>
    </lineage>
</organism>
<feature type="transmembrane region" description="Helical" evidence="7">
    <location>
        <begin position="446"/>
        <end position="468"/>
    </location>
</feature>
<dbReference type="EnsemblFungi" id="PTTG_02245-t43_1">
    <property type="protein sequence ID" value="PTTG_02245-t43_1-p1"/>
    <property type="gene ID" value="PTTG_02245"/>
</dbReference>
<comment type="subcellular location">
    <subcellularLocation>
        <location evidence="1">Membrane</location>
        <topology evidence="1">Multi-pass membrane protein</topology>
    </subcellularLocation>
</comment>
<gene>
    <name evidence="9" type="ORF">PTTG_02245</name>
</gene>
<feature type="transmembrane region" description="Helical" evidence="7">
    <location>
        <begin position="354"/>
        <end position="374"/>
    </location>
</feature>
<keyword evidence="2" id="KW-0813">Transport</keyword>
<feature type="transmembrane region" description="Helical" evidence="7">
    <location>
        <begin position="144"/>
        <end position="162"/>
    </location>
</feature>
<reference evidence="10" key="4">
    <citation type="submission" date="2025-05" db="UniProtKB">
        <authorList>
            <consortium name="EnsemblFungi"/>
        </authorList>
    </citation>
    <scope>IDENTIFICATION</scope>
    <source>
        <strain evidence="10">isolate 1-1 / race 1 (BBBD)</strain>
    </source>
</reference>
<protein>
    <submittedName>
        <fullName evidence="10">MFS domain-containing protein</fullName>
    </submittedName>
</protein>
<dbReference type="STRING" id="630390.A0A180GHY2"/>
<keyword evidence="5 7" id="KW-0472">Membrane</keyword>
<keyword evidence="4 7" id="KW-1133">Transmembrane helix</keyword>
<dbReference type="AlphaFoldDB" id="A0A180GHY2"/>
<dbReference type="InterPro" id="IPR020846">
    <property type="entry name" value="MFS_dom"/>
</dbReference>
<evidence type="ECO:0000256" key="6">
    <source>
        <dbReference type="SAM" id="MobiDB-lite"/>
    </source>
</evidence>
<reference evidence="9" key="2">
    <citation type="submission" date="2016-05" db="EMBL/GenBank/DDBJ databases">
        <title>Comparative analysis highlights variable genome content of wheat rusts and divergence of the mating loci.</title>
        <authorList>
            <person name="Cuomo C.A."/>
            <person name="Bakkeren G."/>
            <person name="Szabo L."/>
            <person name="Khalil H."/>
            <person name="Joly D."/>
            <person name="Goldberg J."/>
            <person name="Young S."/>
            <person name="Zeng Q."/>
            <person name="Fellers J."/>
        </authorList>
    </citation>
    <scope>NUCLEOTIDE SEQUENCE [LARGE SCALE GENOMIC DNA]</scope>
    <source>
        <strain evidence="9">1-1 BBBD Race 1</strain>
    </source>
</reference>
<dbReference type="InterPro" id="IPR036259">
    <property type="entry name" value="MFS_trans_sf"/>
</dbReference>
<dbReference type="OrthoDB" id="2502798at2759"/>
<feature type="transmembrane region" description="Helical" evidence="7">
    <location>
        <begin position="174"/>
        <end position="196"/>
    </location>
</feature>
<evidence type="ECO:0000256" key="7">
    <source>
        <dbReference type="SAM" id="Phobius"/>
    </source>
</evidence>
<feature type="transmembrane region" description="Helical" evidence="7">
    <location>
        <begin position="40"/>
        <end position="61"/>
    </location>
</feature>
<dbReference type="SUPFAM" id="SSF103473">
    <property type="entry name" value="MFS general substrate transporter"/>
    <property type="match status" value="1"/>
</dbReference>
<name>A0A180GHY2_PUCT1</name>
<proteinExistence type="predicted"/>
<evidence type="ECO:0000259" key="8">
    <source>
        <dbReference type="PROSITE" id="PS50850"/>
    </source>
</evidence>
<feature type="transmembrane region" description="Helical" evidence="7">
    <location>
        <begin position="380"/>
        <end position="402"/>
    </location>
</feature>
<keyword evidence="3 7" id="KW-0812">Transmembrane</keyword>
<feature type="transmembrane region" description="Helical" evidence="7">
    <location>
        <begin position="414"/>
        <end position="434"/>
    </location>
</feature>
<dbReference type="Proteomes" id="UP000005240">
    <property type="component" value="Unassembled WGS sequence"/>
</dbReference>
<dbReference type="Gene3D" id="1.20.1250.20">
    <property type="entry name" value="MFS general substrate transporter like domains"/>
    <property type="match status" value="2"/>
</dbReference>
<feature type="transmembrane region" description="Helical" evidence="7">
    <location>
        <begin position="289"/>
        <end position="309"/>
    </location>
</feature>
<evidence type="ECO:0000256" key="4">
    <source>
        <dbReference type="ARBA" id="ARBA00022989"/>
    </source>
</evidence>
<evidence type="ECO:0000256" key="5">
    <source>
        <dbReference type="ARBA" id="ARBA00023136"/>
    </source>
</evidence>
<keyword evidence="11" id="KW-1185">Reference proteome</keyword>
<dbReference type="InterPro" id="IPR011701">
    <property type="entry name" value="MFS"/>
</dbReference>
<evidence type="ECO:0000256" key="3">
    <source>
        <dbReference type="ARBA" id="ARBA00022692"/>
    </source>
</evidence>
<feature type="transmembrane region" description="Helical" evidence="7">
    <location>
        <begin position="329"/>
        <end position="347"/>
    </location>
</feature>
<sequence length="519" mass="57566">MDIRDDKNAQLDSETSDHFMREEEKSHSIPAIKTPQQKRALLKLDLLLIPILGLFYFLSFLDRSNLGNVRIIGLQKDLKMTDYDFSMALTITFIPYILIELPSNLLVKRIGAGILIPLIVTIWGLITCLQGLVTSYQGLLVSRFFLGLVEGGLYPAIILYLSSFYTRTELQFRIALFWGTICIAGAASGLLTFEIIKLHGRWGHPGWAWVFLIEGFVTAVFGILGFFVLPSRIERVWILTEAEKAHLLSRLETASSSSSSLTLSNSFIENYPPKSTGRQVWEACKSPHVVLLNVAQFACAGNIYSLAYFTPTIVNSFGYSPSATQLFSVPPFAVAFVFLLGLSYWADSRQSRGVACNISAALSIVGFAIFYVSGHEKVRYGSLFLSVPGAYGVSPSLSAWTADNSEPHMRKATAIALGTMVGNSGGLFSVWIFVLGHKPRYYLPTAINLFLGVLIIACSILNMVWLSYAQKQKAARRNDILQKFNSGEAEPQDTSEQDLAAAQAWDHLGDQHPDFKYTY</sequence>
<feature type="transmembrane region" description="Helical" evidence="7">
    <location>
        <begin position="111"/>
        <end position="132"/>
    </location>
</feature>
<evidence type="ECO:0000256" key="1">
    <source>
        <dbReference type="ARBA" id="ARBA00004141"/>
    </source>
</evidence>
<feature type="transmembrane region" description="Helical" evidence="7">
    <location>
        <begin position="208"/>
        <end position="229"/>
    </location>
</feature>
<dbReference type="PANTHER" id="PTHR43791:SF85">
    <property type="entry name" value="TRANSPORTER, PUTATIVE (AFU_ORTHOLOGUE AFUA_6G00710)-RELATED"/>
    <property type="match status" value="1"/>
</dbReference>
<feature type="domain" description="Major facilitator superfamily (MFS) profile" evidence="8">
    <location>
        <begin position="48"/>
        <end position="470"/>
    </location>
</feature>